<gene>
    <name evidence="5" type="ordered locus">Mhun_2645</name>
</gene>
<dbReference type="RefSeq" id="WP_011449598.1">
    <property type="nucleotide sequence ID" value="NC_007796.1"/>
</dbReference>
<dbReference type="CDD" id="cd00130">
    <property type="entry name" value="PAS"/>
    <property type="match status" value="1"/>
</dbReference>
<dbReference type="InterPro" id="IPR050595">
    <property type="entry name" value="Bact_response_regulator"/>
</dbReference>
<dbReference type="NCBIfam" id="TIGR00229">
    <property type="entry name" value="sensory_box"/>
    <property type="match status" value="1"/>
</dbReference>
<evidence type="ECO:0000259" key="3">
    <source>
        <dbReference type="PROSITE" id="PS50110"/>
    </source>
</evidence>
<dbReference type="SUPFAM" id="SSF52172">
    <property type="entry name" value="CheY-like"/>
    <property type="match status" value="1"/>
</dbReference>
<keyword evidence="6" id="KW-1185">Reference proteome</keyword>
<dbReference type="CDD" id="cd17534">
    <property type="entry name" value="REC_DC-like"/>
    <property type="match status" value="1"/>
</dbReference>
<evidence type="ECO:0000313" key="6">
    <source>
        <dbReference type="Proteomes" id="UP000001941"/>
    </source>
</evidence>
<protein>
    <submittedName>
        <fullName evidence="5">PAS/PAC sensor protein</fullName>
    </submittedName>
</protein>
<feature type="modified residue" description="4-aspartylphosphate" evidence="2">
    <location>
        <position position="55"/>
    </location>
</feature>
<dbReference type="PROSITE" id="PS50110">
    <property type="entry name" value="RESPONSE_REGULATORY"/>
    <property type="match status" value="1"/>
</dbReference>
<dbReference type="HOGENOM" id="CLU_000445_14_0_2"/>
<dbReference type="EnsemblBacteria" id="ABD42342">
    <property type="protein sequence ID" value="ABD42342"/>
    <property type="gene ID" value="Mhun_2645"/>
</dbReference>
<dbReference type="EMBL" id="CP000254">
    <property type="protein sequence ID" value="ABD42342.1"/>
    <property type="molecule type" value="Genomic_DNA"/>
</dbReference>
<dbReference type="SMART" id="SM00091">
    <property type="entry name" value="PAS"/>
    <property type="match status" value="1"/>
</dbReference>
<evidence type="ECO:0000259" key="4">
    <source>
        <dbReference type="PROSITE" id="PS50112"/>
    </source>
</evidence>
<sequence>MSPYRILIVEDNRIEALDLIKIIEAHGYDLAGVAKTGEEAISISREKNPDVILMDIRLAGDMDGITAAEQINRNQSIPIIFLTAYSDIRTIRRATSTRLSGFITKPFSEHDVTNALEVAIYKHESEKLVHENRQWLKTVLESVGEGIIAINSTGEIRLMNQAACTILGTHCDLIGHPLSEILTLYRSSDNLPVHLPYHVQKSTPLSEIDYPLYMRKPSGSRVYIDGVISPLEEPDHGCTGVVINLRDISESIVMKRVVHDAYRQIEDNLEKFALLNDQIRNPLSIIVAILDINESEQLPDIMPYIHEIDKIIDQLDNGYIASSKIRNFLKKHHEID</sequence>
<feature type="domain" description="Response regulatory" evidence="3">
    <location>
        <begin position="5"/>
        <end position="120"/>
    </location>
</feature>
<dbReference type="OrthoDB" id="8127at2157"/>
<name>Q2FST7_METHJ</name>
<dbReference type="GO" id="GO:0000160">
    <property type="term" value="P:phosphorelay signal transduction system"/>
    <property type="evidence" value="ECO:0007669"/>
    <property type="project" value="InterPro"/>
</dbReference>
<dbReference type="AlphaFoldDB" id="Q2FST7"/>
<dbReference type="Pfam" id="PF13426">
    <property type="entry name" value="PAS_9"/>
    <property type="match status" value="1"/>
</dbReference>
<dbReference type="eggNOG" id="arCOG06536">
    <property type="taxonomic scope" value="Archaea"/>
</dbReference>
<dbReference type="KEGG" id="mhu:Mhun_2645"/>
<dbReference type="PANTHER" id="PTHR44591">
    <property type="entry name" value="STRESS RESPONSE REGULATOR PROTEIN 1"/>
    <property type="match status" value="1"/>
</dbReference>
<dbReference type="InterPro" id="IPR011006">
    <property type="entry name" value="CheY-like_superfamily"/>
</dbReference>
<dbReference type="InParanoid" id="Q2FST7"/>
<dbReference type="InterPro" id="IPR001789">
    <property type="entry name" value="Sig_transdc_resp-reg_receiver"/>
</dbReference>
<dbReference type="GeneID" id="3924157"/>
<accession>Q2FST7</accession>
<dbReference type="Pfam" id="PF00072">
    <property type="entry name" value="Response_reg"/>
    <property type="match status" value="1"/>
</dbReference>
<dbReference type="SMART" id="SM00448">
    <property type="entry name" value="REC"/>
    <property type="match status" value="1"/>
</dbReference>
<dbReference type="Gene3D" id="3.30.450.20">
    <property type="entry name" value="PAS domain"/>
    <property type="match status" value="1"/>
</dbReference>
<evidence type="ECO:0000313" key="5">
    <source>
        <dbReference type="EMBL" id="ABD42342.1"/>
    </source>
</evidence>
<keyword evidence="1 2" id="KW-0597">Phosphoprotein</keyword>
<feature type="domain" description="PAS" evidence="4">
    <location>
        <begin position="132"/>
        <end position="168"/>
    </location>
</feature>
<proteinExistence type="predicted"/>
<dbReference type="InterPro" id="IPR035965">
    <property type="entry name" value="PAS-like_dom_sf"/>
</dbReference>
<dbReference type="Proteomes" id="UP000001941">
    <property type="component" value="Chromosome"/>
</dbReference>
<evidence type="ECO:0000256" key="2">
    <source>
        <dbReference type="PROSITE-ProRule" id="PRU00169"/>
    </source>
</evidence>
<reference evidence="6" key="1">
    <citation type="journal article" date="2016" name="Stand. Genomic Sci.">
        <title>Complete genome sequence of Methanospirillum hungatei type strain JF1.</title>
        <authorList>
            <person name="Gunsalus R.P."/>
            <person name="Cook L.E."/>
            <person name="Crable B."/>
            <person name="Rohlin L."/>
            <person name="McDonald E."/>
            <person name="Mouttaki H."/>
            <person name="Sieber J.R."/>
            <person name="Poweleit N."/>
            <person name="Zhou H."/>
            <person name="Lapidus A.L."/>
            <person name="Daligault H.E."/>
            <person name="Land M."/>
            <person name="Gilna P."/>
            <person name="Ivanova N."/>
            <person name="Kyrpides N."/>
            <person name="Culley D.E."/>
            <person name="McInerney M.J."/>
        </authorList>
    </citation>
    <scope>NUCLEOTIDE SEQUENCE [LARGE SCALE GENOMIC DNA]</scope>
    <source>
        <strain evidence="6">ATCC 27890 / DSM 864 / NBRC 100397 / JF-1</strain>
    </source>
</reference>
<dbReference type="Gene3D" id="3.40.50.2300">
    <property type="match status" value="1"/>
</dbReference>
<dbReference type="STRING" id="323259.Mhun_2645"/>
<dbReference type="InterPro" id="IPR000014">
    <property type="entry name" value="PAS"/>
</dbReference>
<dbReference type="SUPFAM" id="SSF55785">
    <property type="entry name" value="PYP-like sensor domain (PAS domain)"/>
    <property type="match status" value="1"/>
</dbReference>
<dbReference type="PANTHER" id="PTHR44591:SF3">
    <property type="entry name" value="RESPONSE REGULATORY DOMAIN-CONTAINING PROTEIN"/>
    <property type="match status" value="1"/>
</dbReference>
<evidence type="ECO:0000256" key="1">
    <source>
        <dbReference type="ARBA" id="ARBA00022553"/>
    </source>
</evidence>
<organism evidence="5 6">
    <name type="scientific">Methanospirillum hungatei JF-1 (strain ATCC 27890 / DSM 864 / NBRC 100397 / JF-1)</name>
    <dbReference type="NCBI Taxonomy" id="323259"/>
    <lineage>
        <taxon>Archaea</taxon>
        <taxon>Methanobacteriati</taxon>
        <taxon>Methanobacteriota</taxon>
        <taxon>Stenosarchaea group</taxon>
        <taxon>Methanomicrobia</taxon>
        <taxon>Methanomicrobiales</taxon>
        <taxon>Methanospirillaceae</taxon>
        <taxon>Methanospirillum</taxon>
    </lineage>
</organism>
<dbReference type="PROSITE" id="PS50112">
    <property type="entry name" value="PAS"/>
    <property type="match status" value="1"/>
</dbReference>